<evidence type="ECO:0000256" key="2">
    <source>
        <dbReference type="ARBA" id="ARBA00012438"/>
    </source>
</evidence>
<feature type="domain" description="HPt" evidence="16">
    <location>
        <begin position="1"/>
        <end position="101"/>
    </location>
</feature>
<evidence type="ECO:0000256" key="6">
    <source>
        <dbReference type="ARBA" id="ARBA00022679"/>
    </source>
</evidence>
<evidence type="ECO:0000313" key="17">
    <source>
        <dbReference type="EMBL" id="MBL3658600.1"/>
    </source>
</evidence>
<dbReference type="EC" id="2.7.13.3" evidence="2"/>
<organism evidence="17 18">
    <name type="scientific">Fulvivirga sediminis</name>
    <dbReference type="NCBI Taxonomy" id="2803949"/>
    <lineage>
        <taxon>Bacteria</taxon>
        <taxon>Pseudomonadati</taxon>
        <taxon>Bacteroidota</taxon>
        <taxon>Cytophagia</taxon>
        <taxon>Cytophagales</taxon>
        <taxon>Fulvivirgaceae</taxon>
        <taxon>Fulvivirga</taxon>
    </lineage>
</organism>
<keyword evidence="7" id="KW-0547">Nucleotide-binding</keyword>
<dbReference type="Pfam" id="PF01584">
    <property type="entry name" value="CheW"/>
    <property type="match status" value="1"/>
</dbReference>
<evidence type="ECO:0000259" key="15">
    <source>
        <dbReference type="PROSITE" id="PS50851"/>
    </source>
</evidence>
<dbReference type="InterPro" id="IPR036641">
    <property type="entry name" value="HPT_dom_sf"/>
</dbReference>
<evidence type="ECO:0000256" key="4">
    <source>
        <dbReference type="ARBA" id="ARBA00022500"/>
    </source>
</evidence>
<keyword evidence="6" id="KW-0808">Transferase</keyword>
<dbReference type="InterPro" id="IPR005467">
    <property type="entry name" value="His_kinase_dom"/>
</dbReference>
<feature type="domain" description="Histidine kinase" evidence="14">
    <location>
        <begin position="301"/>
        <end position="532"/>
    </location>
</feature>
<dbReference type="RefSeq" id="WP_202246395.1">
    <property type="nucleotide sequence ID" value="NZ_JAESIY010000014.1"/>
</dbReference>
<evidence type="ECO:0000256" key="12">
    <source>
        <dbReference type="PROSITE-ProRule" id="PRU00110"/>
    </source>
</evidence>
<dbReference type="Pfam" id="PF01627">
    <property type="entry name" value="Hpt"/>
    <property type="match status" value="1"/>
</dbReference>
<evidence type="ECO:0000256" key="3">
    <source>
        <dbReference type="ARBA" id="ARBA00021495"/>
    </source>
</evidence>
<dbReference type="AlphaFoldDB" id="A0A937K2Q0"/>
<dbReference type="InterPro" id="IPR002545">
    <property type="entry name" value="CheW-lke_dom"/>
</dbReference>
<dbReference type="InterPro" id="IPR037006">
    <property type="entry name" value="CheA-like_homodim_sf"/>
</dbReference>
<dbReference type="SUPFAM" id="SSF47384">
    <property type="entry name" value="Homodimeric domain of signal transducing histidine kinase"/>
    <property type="match status" value="1"/>
</dbReference>
<reference evidence="17" key="1">
    <citation type="submission" date="2021-01" db="EMBL/GenBank/DDBJ databases">
        <title>Fulvivirga kasyanovii gen. nov., sp nov., a novel member of the phylum Bacteroidetes isolated from seawater in a mussel farm.</title>
        <authorList>
            <person name="Zhao L.-H."/>
            <person name="Wang Z.-J."/>
        </authorList>
    </citation>
    <scope>NUCLEOTIDE SEQUENCE</scope>
    <source>
        <strain evidence="17">2943</strain>
    </source>
</reference>
<comment type="catalytic activity">
    <reaction evidence="1">
        <text>ATP + protein L-histidine = ADP + protein N-phospho-L-histidine.</text>
        <dbReference type="EC" id="2.7.13.3"/>
    </reaction>
</comment>
<dbReference type="PROSITE" id="PS50109">
    <property type="entry name" value="HIS_KIN"/>
    <property type="match status" value="1"/>
</dbReference>
<dbReference type="Pfam" id="PF02518">
    <property type="entry name" value="HATPase_c"/>
    <property type="match status" value="1"/>
</dbReference>
<dbReference type="EMBL" id="JAESIY010000014">
    <property type="protein sequence ID" value="MBL3658600.1"/>
    <property type="molecule type" value="Genomic_DNA"/>
</dbReference>
<dbReference type="Gene3D" id="1.10.287.560">
    <property type="entry name" value="Histidine kinase CheA-like, homodimeric domain"/>
    <property type="match status" value="1"/>
</dbReference>
<feature type="coiled-coil region" evidence="13">
    <location>
        <begin position="9"/>
        <end position="36"/>
    </location>
</feature>
<gene>
    <name evidence="17" type="ORF">JL102_20785</name>
</gene>
<keyword evidence="18" id="KW-1185">Reference proteome</keyword>
<dbReference type="PROSITE" id="PS50851">
    <property type="entry name" value="CHEW"/>
    <property type="match status" value="1"/>
</dbReference>
<dbReference type="SMART" id="SM01231">
    <property type="entry name" value="H-kinase_dim"/>
    <property type="match status" value="1"/>
</dbReference>
<dbReference type="GO" id="GO:0005737">
    <property type="term" value="C:cytoplasm"/>
    <property type="evidence" value="ECO:0007669"/>
    <property type="project" value="InterPro"/>
</dbReference>
<evidence type="ECO:0000256" key="11">
    <source>
        <dbReference type="ARBA" id="ARBA00035100"/>
    </source>
</evidence>
<dbReference type="SUPFAM" id="SSF47226">
    <property type="entry name" value="Histidine-containing phosphotransfer domain, HPT domain"/>
    <property type="match status" value="1"/>
</dbReference>
<evidence type="ECO:0000256" key="7">
    <source>
        <dbReference type="ARBA" id="ARBA00022741"/>
    </source>
</evidence>
<evidence type="ECO:0000256" key="1">
    <source>
        <dbReference type="ARBA" id="ARBA00000085"/>
    </source>
</evidence>
<dbReference type="SMART" id="SM00260">
    <property type="entry name" value="CheW"/>
    <property type="match status" value="1"/>
</dbReference>
<keyword evidence="4" id="KW-0145">Chemotaxis</keyword>
<dbReference type="InterPro" id="IPR036890">
    <property type="entry name" value="HATPase_C_sf"/>
</dbReference>
<dbReference type="SMART" id="SM00073">
    <property type="entry name" value="HPT"/>
    <property type="match status" value="1"/>
</dbReference>
<dbReference type="InterPro" id="IPR008207">
    <property type="entry name" value="Sig_transdc_His_kin_Hpt_dom"/>
</dbReference>
<comment type="function">
    <text evidence="11">Involved in the transmission of sensory signals from the chemoreceptors to the flagellar motors. CheA is autophosphorylated; it can transfer its phosphate group to either CheB or CheY.</text>
</comment>
<dbReference type="GO" id="GO:0000155">
    <property type="term" value="F:phosphorelay sensor kinase activity"/>
    <property type="evidence" value="ECO:0007669"/>
    <property type="project" value="InterPro"/>
</dbReference>
<dbReference type="Gene3D" id="2.30.30.40">
    <property type="entry name" value="SH3 Domains"/>
    <property type="match status" value="1"/>
</dbReference>
<dbReference type="PANTHER" id="PTHR43395:SF10">
    <property type="entry name" value="CHEMOTAXIS PROTEIN CHEA"/>
    <property type="match status" value="1"/>
</dbReference>
<dbReference type="PRINTS" id="PR00344">
    <property type="entry name" value="BCTRLSENSOR"/>
</dbReference>
<protein>
    <recommendedName>
        <fullName evidence="3">Chemotaxis protein CheA</fullName>
        <ecNumber evidence="2">2.7.13.3</ecNumber>
    </recommendedName>
</protein>
<dbReference type="SMART" id="SM00387">
    <property type="entry name" value="HATPase_c"/>
    <property type="match status" value="1"/>
</dbReference>
<dbReference type="CDD" id="cd00088">
    <property type="entry name" value="HPT"/>
    <property type="match status" value="1"/>
</dbReference>
<proteinExistence type="predicted"/>
<dbReference type="InterPro" id="IPR003594">
    <property type="entry name" value="HATPase_dom"/>
</dbReference>
<name>A0A937K2Q0_9BACT</name>
<dbReference type="Pfam" id="PF02895">
    <property type="entry name" value="H-kinase_dim"/>
    <property type="match status" value="1"/>
</dbReference>
<dbReference type="SUPFAM" id="SSF55874">
    <property type="entry name" value="ATPase domain of HSP90 chaperone/DNA topoisomerase II/histidine kinase"/>
    <property type="match status" value="1"/>
</dbReference>
<dbReference type="CDD" id="cd16916">
    <property type="entry name" value="HATPase_CheA-like"/>
    <property type="match status" value="1"/>
</dbReference>
<keyword evidence="10" id="KW-0902">Two-component regulatory system</keyword>
<dbReference type="SUPFAM" id="SSF50341">
    <property type="entry name" value="CheW-like"/>
    <property type="match status" value="1"/>
</dbReference>
<evidence type="ECO:0000313" key="18">
    <source>
        <dbReference type="Proteomes" id="UP000659388"/>
    </source>
</evidence>
<keyword evidence="8" id="KW-0418">Kinase</keyword>
<dbReference type="FunFam" id="3.30.565.10:FF:000016">
    <property type="entry name" value="Chemotaxis protein CheA, putative"/>
    <property type="match status" value="1"/>
</dbReference>
<sequence>MDKFQKTFLQEAEELMDDLEQALLRLEDDFEDKQCISEIFRAMHSLKGGGSMFGFDTISSITHHLETIYDQIRNNELKANRNILDVTFEAVDHLKHSLMDQQLSEDYNRKKHQEVMLKIEALRSEVDNGQEELDSSESTLTMATYYVLVSPKESIFANGTNPLYLIDDLSALGKCLVLPSLTSLPVLKEVEPDKCYTQFEVLISTELPKEEIKDVFIFAEDQCDLQVEMICGGDLLDFEPLISALESKRLDEDILGYDAVKNIVQLHLNESSKSIKKSKKDIAKTESSIRVSSDKLDELMNLVSELVTTQAQISLIAEQKGIEELTELGENMEKITRRLRDNAFSICLVPIQVLVTRFQRLVRDLSNDLGKEVQFITSGTETELDKSIIENISDPILHIIRNSIDHGIETSEERVKKGKSPVGKLELSAFYSGTYVYVQLRDDGQGINPESVKKKAIQNGLIISGDQLTEKEALELVFMPGFSTAEEITDVSGRGVGMDVVKRKIEALKGDVTIASKINEGTSITIKLPLTLSIIDGMLVEIAETKYIIPLDFVDKCYEIYTSKLDGEDSQKYVFEGSMLPVLNTRACFGFQAFSGDITQVIKLTYEEFPVCITVDHIIGQYQAAMKPLGEHYESQDEFSGATILGDGSVALVLDVMRFVRQHLMVKELKLEH</sequence>
<dbReference type="InterPro" id="IPR004358">
    <property type="entry name" value="Sig_transdc_His_kin-like_C"/>
</dbReference>
<keyword evidence="9" id="KW-0067">ATP-binding</keyword>
<evidence type="ECO:0000256" key="5">
    <source>
        <dbReference type="ARBA" id="ARBA00022553"/>
    </source>
</evidence>
<feature type="modified residue" description="Phosphohistidine" evidence="12">
    <location>
        <position position="44"/>
    </location>
</feature>
<dbReference type="GO" id="GO:0005524">
    <property type="term" value="F:ATP binding"/>
    <property type="evidence" value="ECO:0007669"/>
    <property type="project" value="UniProtKB-KW"/>
</dbReference>
<dbReference type="Gene3D" id="1.20.120.160">
    <property type="entry name" value="HPT domain"/>
    <property type="match status" value="1"/>
</dbReference>
<feature type="coiled-coil region" evidence="13">
    <location>
        <begin position="112"/>
        <end position="139"/>
    </location>
</feature>
<dbReference type="GO" id="GO:0006935">
    <property type="term" value="P:chemotaxis"/>
    <property type="evidence" value="ECO:0007669"/>
    <property type="project" value="UniProtKB-KW"/>
</dbReference>
<accession>A0A937K2Q0</accession>
<evidence type="ECO:0000256" key="13">
    <source>
        <dbReference type="SAM" id="Coils"/>
    </source>
</evidence>
<evidence type="ECO:0000256" key="8">
    <source>
        <dbReference type="ARBA" id="ARBA00022777"/>
    </source>
</evidence>
<keyword evidence="5 12" id="KW-0597">Phosphoprotein</keyword>
<keyword evidence="13" id="KW-0175">Coiled coil</keyword>
<dbReference type="InterPro" id="IPR051315">
    <property type="entry name" value="Bact_Chemotaxis_CheA"/>
</dbReference>
<dbReference type="Gene3D" id="3.30.565.10">
    <property type="entry name" value="Histidine kinase-like ATPase, C-terminal domain"/>
    <property type="match status" value="1"/>
</dbReference>
<feature type="domain" description="CheW-like" evidence="15">
    <location>
        <begin position="534"/>
        <end position="665"/>
    </location>
</feature>
<dbReference type="InterPro" id="IPR036097">
    <property type="entry name" value="HisK_dim/P_sf"/>
</dbReference>
<comment type="caution">
    <text evidence="17">The sequence shown here is derived from an EMBL/GenBank/DDBJ whole genome shotgun (WGS) entry which is preliminary data.</text>
</comment>
<dbReference type="InterPro" id="IPR036061">
    <property type="entry name" value="CheW-like_dom_sf"/>
</dbReference>
<evidence type="ECO:0000256" key="9">
    <source>
        <dbReference type="ARBA" id="ARBA00022840"/>
    </source>
</evidence>
<dbReference type="InterPro" id="IPR004105">
    <property type="entry name" value="CheA-like_dim"/>
</dbReference>
<evidence type="ECO:0000256" key="10">
    <source>
        <dbReference type="ARBA" id="ARBA00023012"/>
    </source>
</evidence>
<dbReference type="PROSITE" id="PS50894">
    <property type="entry name" value="HPT"/>
    <property type="match status" value="1"/>
</dbReference>
<dbReference type="Proteomes" id="UP000659388">
    <property type="component" value="Unassembled WGS sequence"/>
</dbReference>
<dbReference type="PANTHER" id="PTHR43395">
    <property type="entry name" value="SENSOR HISTIDINE KINASE CHEA"/>
    <property type="match status" value="1"/>
</dbReference>
<evidence type="ECO:0000259" key="16">
    <source>
        <dbReference type="PROSITE" id="PS50894"/>
    </source>
</evidence>
<evidence type="ECO:0000259" key="14">
    <source>
        <dbReference type="PROSITE" id="PS50109"/>
    </source>
</evidence>